<keyword evidence="3" id="KW-1185">Reference proteome</keyword>
<protein>
    <submittedName>
        <fullName evidence="2">Uncharacterized protein</fullName>
    </submittedName>
</protein>
<proteinExistence type="predicted"/>
<evidence type="ECO:0000313" key="3">
    <source>
        <dbReference type="Proteomes" id="UP001150569"/>
    </source>
</evidence>
<gene>
    <name evidence="2" type="ORF">IWQ60_009000</name>
</gene>
<name>A0A9W8DQ73_9FUNG</name>
<feature type="region of interest" description="Disordered" evidence="1">
    <location>
        <begin position="1"/>
        <end position="55"/>
    </location>
</feature>
<feature type="region of interest" description="Disordered" evidence="1">
    <location>
        <begin position="268"/>
        <end position="288"/>
    </location>
</feature>
<evidence type="ECO:0000313" key="2">
    <source>
        <dbReference type="EMBL" id="KAJ1913972.1"/>
    </source>
</evidence>
<comment type="caution">
    <text evidence="2">The sequence shown here is derived from an EMBL/GenBank/DDBJ whole genome shotgun (WGS) entry which is preliminary data.</text>
</comment>
<sequence length="314" mass="33873">MHPLQSRSLRFAPDVDKENATTLFSPARVPGAQTPGHRGKQHLKPHGSTLKPLTQTKSTLVPKTPLMAKSVPQQLQPLTVKVNTTGNKDGGMVVKPGAKGLKMADILTPCAKSVLRPQPAKASRPTVAQTRPKMAPSPALDTQQVWGTNLVNPATGGSLDDDFDWEPEWMPPAVEEPDFDPEVEVDWAFLARPPPASFYEAAWATTISPPPLGFEPETIPVSHEGLDDLSISDLSLPASLDEASSPVGLGFSSGFSLIPTRAPSVVRPAATRSPLRSRRRLSYRPSRLRPPTNWRLKAKVVASPSLPVPSVRLT</sequence>
<accession>A0A9W8DQ73</accession>
<reference evidence="2" key="1">
    <citation type="submission" date="2022-07" db="EMBL/GenBank/DDBJ databases">
        <title>Phylogenomic reconstructions and comparative analyses of Kickxellomycotina fungi.</title>
        <authorList>
            <person name="Reynolds N.K."/>
            <person name="Stajich J.E."/>
            <person name="Barry K."/>
            <person name="Grigoriev I.V."/>
            <person name="Crous P."/>
            <person name="Smith M.E."/>
        </authorList>
    </citation>
    <scope>NUCLEOTIDE SEQUENCE</scope>
    <source>
        <strain evidence="2">RSA 861</strain>
    </source>
</reference>
<evidence type="ECO:0000256" key="1">
    <source>
        <dbReference type="SAM" id="MobiDB-lite"/>
    </source>
</evidence>
<organism evidence="2 3">
    <name type="scientific">Tieghemiomyces parasiticus</name>
    <dbReference type="NCBI Taxonomy" id="78921"/>
    <lineage>
        <taxon>Eukaryota</taxon>
        <taxon>Fungi</taxon>
        <taxon>Fungi incertae sedis</taxon>
        <taxon>Zoopagomycota</taxon>
        <taxon>Kickxellomycotina</taxon>
        <taxon>Dimargaritomycetes</taxon>
        <taxon>Dimargaritales</taxon>
        <taxon>Dimargaritaceae</taxon>
        <taxon>Tieghemiomyces</taxon>
    </lineage>
</organism>
<dbReference type="AlphaFoldDB" id="A0A9W8DQ73"/>
<feature type="region of interest" description="Disordered" evidence="1">
    <location>
        <begin position="116"/>
        <end position="140"/>
    </location>
</feature>
<dbReference type="EMBL" id="JANBPT010000713">
    <property type="protein sequence ID" value="KAJ1913972.1"/>
    <property type="molecule type" value="Genomic_DNA"/>
</dbReference>
<dbReference type="Proteomes" id="UP001150569">
    <property type="component" value="Unassembled WGS sequence"/>
</dbReference>